<gene>
    <name evidence="1" type="ORF">UT30_C0012G0025</name>
</gene>
<name>A0A0G0MJC6_9BACT</name>
<protein>
    <submittedName>
        <fullName evidence="1">Uncharacterized protein</fullName>
    </submittedName>
</protein>
<reference evidence="1 2" key="1">
    <citation type="journal article" date="2015" name="Nature">
        <title>rRNA introns, odd ribosomes, and small enigmatic genomes across a large radiation of phyla.</title>
        <authorList>
            <person name="Brown C.T."/>
            <person name="Hug L.A."/>
            <person name="Thomas B.C."/>
            <person name="Sharon I."/>
            <person name="Castelle C.J."/>
            <person name="Singh A."/>
            <person name="Wilkins M.J."/>
            <person name="Williams K.H."/>
            <person name="Banfield J.F."/>
        </authorList>
    </citation>
    <scope>NUCLEOTIDE SEQUENCE [LARGE SCALE GENOMIC DNA]</scope>
</reference>
<evidence type="ECO:0000313" key="2">
    <source>
        <dbReference type="Proteomes" id="UP000033935"/>
    </source>
</evidence>
<evidence type="ECO:0000313" key="1">
    <source>
        <dbReference type="EMBL" id="KKR04114.1"/>
    </source>
</evidence>
<organism evidence="1 2">
    <name type="scientific">Candidatus Uhrbacteria bacterium GW2011_GWF2_39_13</name>
    <dbReference type="NCBI Taxonomy" id="1618995"/>
    <lineage>
        <taxon>Bacteria</taxon>
        <taxon>Candidatus Uhriibacteriota</taxon>
    </lineage>
</organism>
<dbReference type="AlphaFoldDB" id="A0A0G0MJC6"/>
<dbReference type="EMBL" id="LBWG01000012">
    <property type="protein sequence ID" value="KKR04114.1"/>
    <property type="molecule type" value="Genomic_DNA"/>
</dbReference>
<comment type="caution">
    <text evidence="1">The sequence shown here is derived from an EMBL/GenBank/DDBJ whole genome shotgun (WGS) entry which is preliminary data.</text>
</comment>
<sequence>MLKKPRALIPPYRPENLMTVSKFITYCTDRDVKIKKEDLEFFDEKNIVVPAIGIYRPIIRQKNSAGQLIYMFGGIGTSIEGEHFNYFGFDAKGYRQKKIFRKKNRETCRSFQPALTVFVPWKKYRDIEINSAKHKKDLGKSVELFYSPEQIFAVTYALQSWHLNISGAALLKNAKEWEKTVRVTKTYFDKRNGGINETIVNHHRMISLFYDAEDLWFNTVRKKIGWFEKNADSLDPVDFESSMERWQESYKIEEVEQLLIKHKISKIELRKLIEPFIYTGFDIDPNIEIWECYRELISISWIKKQKGLARFCEDYYRIARRLLWLLKSFENQLVTIKDYYQTRGWKIGINCLICKKPIIKTKTGGRRQITCAKKECEKELDKRRKKTIRKKP</sequence>
<proteinExistence type="predicted"/>
<dbReference type="Proteomes" id="UP000033935">
    <property type="component" value="Unassembled WGS sequence"/>
</dbReference>
<accession>A0A0G0MJC6</accession>